<dbReference type="InterPro" id="IPR017871">
    <property type="entry name" value="ABC_transporter-like_CS"/>
</dbReference>
<dbReference type="Pfam" id="PF09383">
    <property type="entry name" value="NIL"/>
    <property type="match status" value="1"/>
</dbReference>
<dbReference type="InterPro" id="IPR018449">
    <property type="entry name" value="NIL_domain"/>
</dbReference>
<dbReference type="Proteomes" id="UP000216207">
    <property type="component" value="Unassembled WGS sequence"/>
</dbReference>
<evidence type="ECO:0000256" key="7">
    <source>
        <dbReference type="ARBA" id="ARBA00023136"/>
    </source>
</evidence>
<keyword evidence="5" id="KW-1278">Translocase</keyword>
<dbReference type="SMART" id="SM00930">
    <property type="entry name" value="NIL"/>
    <property type="match status" value="1"/>
</dbReference>
<dbReference type="FunFam" id="3.40.50.300:FF:000233">
    <property type="entry name" value="Methionine import ATP-binding protein MetN"/>
    <property type="match status" value="1"/>
</dbReference>
<dbReference type="SUPFAM" id="SSF55021">
    <property type="entry name" value="ACT-like"/>
    <property type="match status" value="1"/>
</dbReference>
<dbReference type="PANTHER" id="PTHR43166:SF36">
    <property type="entry name" value="METHIONINE IMPORT ATP-BINDING PROTEIN METN 2"/>
    <property type="match status" value="1"/>
</dbReference>
<evidence type="ECO:0000256" key="4">
    <source>
        <dbReference type="ARBA" id="ARBA00022840"/>
    </source>
</evidence>
<dbReference type="GO" id="GO:0016887">
    <property type="term" value="F:ATP hydrolysis activity"/>
    <property type="evidence" value="ECO:0007669"/>
    <property type="project" value="InterPro"/>
</dbReference>
<dbReference type="SMART" id="SM00382">
    <property type="entry name" value="AAA"/>
    <property type="match status" value="1"/>
</dbReference>
<dbReference type="Gene3D" id="3.30.70.260">
    <property type="match status" value="1"/>
</dbReference>
<feature type="domain" description="ABC transporter" evidence="8">
    <location>
        <begin position="2"/>
        <end position="241"/>
    </location>
</feature>
<dbReference type="InterPro" id="IPR003439">
    <property type="entry name" value="ABC_transporter-like_ATP-bd"/>
</dbReference>
<evidence type="ECO:0000256" key="1">
    <source>
        <dbReference type="ARBA" id="ARBA00022448"/>
    </source>
</evidence>
<accession>A0A268P295</accession>
<dbReference type="Pfam" id="PF00005">
    <property type="entry name" value="ABC_tran"/>
    <property type="match status" value="1"/>
</dbReference>
<evidence type="ECO:0000313" key="9">
    <source>
        <dbReference type="EMBL" id="PAE89791.1"/>
    </source>
</evidence>
<dbReference type="CDD" id="cd03258">
    <property type="entry name" value="ABC_MetN_methionine_transporter"/>
    <property type="match status" value="1"/>
</dbReference>
<keyword evidence="2" id="KW-1003">Cell membrane</keyword>
<evidence type="ECO:0000313" key="10">
    <source>
        <dbReference type="Proteomes" id="UP000216207"/>
    </source>
</evidence>
<keyword evidence="3" id="KW-0547">Nucleotide-binding</keyword>
<keyword evidence="1" id="KW-0813">Transport</keyword>
<evidence type="ECO:0000256" key="5">
    <source>
        <dbReference type="ARBA" id="ARBA00022967"/>
    </source>
</evidence>
<keyword evidence="6" id="KW-0029">Amino-acid transport</keyword>
<dbReference type="GO" id="GO:0006865">
    <property type="term" value="P:amino acid transport"/>
    <property type="evidence" value="ECO:0007669"/>
    <property type="project" value="UniProtKB-KW"/>
</dbReference>
<dbReference type="InterPro" id="IPR003593">
    <property type="entry name" value="AAA+_ATPase"/>
</dbReference>
<sequence>MISLKGISKTFKTKNGAVQAVDNVNLEIEAGQIFGIIGYSGAGKSTLIRLLNLLEKPTEGSVKIDGKALSSLTPSKLRAARQEIGMIFQHFNLLWSRTVRQNISFPLEVAGVPAAQRKKRVEELIELVGLHGRGDSYPSQLSGGQKQRVGIARALANNPKVLLCDEATSALDPKTTDSILDLLLDINEKLNLTIVLITHEMHVIRKICHQVAVMENGKIVEQGPVIDVFRKPKEQMTKEFVKQLAQTGEEEQSLWHLLDEKSDGTIVSLTFVGNPAEEQLVTELIRRFPIDISILQGNISKLQQGSYGKLYLRLLGATNEIEAALAYIRGKEIDVEVMEHDR</sequence>
<evidence type="ECO:0000256" key="2">
    <source>
        <dbReference type="ARBA" id="ARBA00022475"/>
    </source>
</evidence>
<keyword evidence="7" id="KW-0472">Membrane</keyword>
<name>A0A268P295_SHOCL</name>
<evidence type="ECO:0000256" key="3">
    <source>
        <dbReference type="ARBA" id="ARBA00022741"/>
    </source>
</evidence>
<dbReference type="InterPro" id="IPR050086">
    <property type="entry name" value="MetN_ABC_transporter-like"/>
</dbReference>
<protein>
    <submittedName>
        <fullName evidence="9">Methionine ABC transporter ATP-binding protein</fullName>
    </submittedName>
</protein>
<proteinExistence type="predicted"/>
<dbReference type="PROSITE" id="PS00211">
    <property type="entry name" value="ABC_TRANSPORTER_1"/>
    <property type="match status" value="1"/>
</dbReference>
<dbReference type="EMBL" id="NPCC01000006">
    <property type="protein sequence ID" value="PAE89791.1"/>
    <property type="molecule type" value="Genomic_DNA"/>
</dbReference>
<comment type="caution">
    <text evidence="9">The sequence shown here is derived from an EMBL/GenBank/DDBJ whole genome shotgun (WGS) entry which is preliminary data.</text>
</comment>
<dbReference type="SUPFAM" id="SSF52540">
    <property type="entry name" value="P-loop containing nucleoside triphosphate hydrolases"/>
    <property type="match status" value="1"/>
</dbReference>
<dbReference type="PROSITE" id="PS50893">
    <property type="entry name" value="ABC_TRANSPORTER_2"/>
    <property type="match status" value="1"/>
</dbReference>
<dbReference type="PANTHER" id="PTHR43166">
    <property type="entry name" value="AMINO ACID IMPORT ATP-BINDING PROTEIN"/>
    <property type="match status" value="1"/>
</dbReference>
<dbReference type="Gene3D" id="3.40.50.300">
    <property type="entry name" value="P-loop containing nucleotide triphosphate hydrolases"/>
    <property type="match status" value="1"/>
</dbReference>
<gene>
    <name evidence="9" type="ORF">CHH72_05920</name>
</gene>
<keyword evidence="4 9" id="KW-0067">ATP-binding</keyword>
<dbReference type="InterPro" id="IPR045865">
    <property type="entry name" value="ACT-like_dom_sf"/>
</dbReference>
<organism evidence="9 10">
    <name type="scientific">Shouchella clausii</name>
    <name type="common">Alkalihalobacillus clausii</name>
    <dbReference type="NCBI Taxonomy" id="79880"/>
    <lineage>
        <taxon>Bacteria</taxon>
        <taxon>Bacillati</taxon>
        <taxon>Bacillota</taxon>
        <taxon>Bacilli</taxon>
        <taxon>Bacillales</taxon>
        <taxon>Bacillaceae</taxon>
        <taxon>Shouchella</taxon>
    </lineage>
</organism>
<dbReference type="RefSeq" id="WP_095326273.1">
    <property type="nucleotide sequence ID" value="NZ_NPCC01000006.1"/>
</dbReference>
<dbReference type="GO" id="GO:0005524">
    <property type="term" value="F:ATP binding"/>
    <property type="evidence" value="ECO:0007669"/>
    <property type="project" value="UniProtKB-KW"/>
</dbReference>
<dbReference type="InterPro" id="IPR027417">
    <property type="entry name" value="P-loop_NTPase"/>
</dbReference>
<evidence type="ECO:0000259" key="8">
    <source>
        <dbReference type="PROSITE" id="PS50893"/>
    </source>
</evidence>
<evidence type="ECO:0000256" key="6">
    <source>
        <dbReference type="ARBA" id="ARBA00022970"/>
    </source>
</evidence>
<reference evidence="9 10" key="1">
    <citation type="submission" date="2017-07" db="EMBL/GenBank/DDBJ databases">
        <title>Isolation and whole genome analysis of endospore-forming bacteria from heroin.</title>
        <authorList>
            <person name="Kalinowski J."/>
            <person name="Ahrens B."/>
            <person name="Al-Dilaimi A."/>
            <person name="Winkler A."/>
            <person name="Wibberg D."/>
            <person name="Schleenbecker U."/>
            <person name="Ruckert C."/>
            <person name="Wolfel R."/>
            <person name="Grass G."/>
        </authorList>
    </citation>
    <scope>NUCLEOTIDE SEQUENCE [LARGE SCALE GENOMIC DNA]</scope>
    <source>
        <strain evidence="9 10">7539</strain>
    </source>
</reference>
<dbReference type="InterPro" id="IPR041701">
    <property type="entry name" value="MetN_ABC"/>
</dbReference>
<dbReference type="AlphaFoldDB" id="A0A268P295"/>